<dbReference type="InterPro" id="IPR005471">
    <property type="entry name" value="Tscrpt_reg_IclR_N"/>
</dbReference>
<dbReference type="PROSITE" id="PS51077">
    <property type="entry name" value="HTH_ICLR"/>
    <property type="match status" value="1"/>
</dbReference>
<dbReference type="RefSeq" id="WP_192750780.1">
    <property type="nucleotide sequence ID" value="NZ_BAABJL010000109.1"/>
</dbReference>
<evidence type="ECO:0000259" key="8">
    <source>
        <dbReference type="PROSITE" id="PS51078"/>
    </source>
</evidence>
<dbReference type="GO" id="GO:0006071">
    <property type="term" value="P:glycerol metabolic process"/>
    <property type="evidence" value="ECO:0007669"/>
    <property type="project" value="UniProtKB-KW"/>
</dbReference>
<dbReference type="PANTHER" id="PTHR30136:SF24">
    <property type="entry name" value="HTH-TYPE TRANSCRIPTIONAL REPRESSOR ALLR"/>
    <property type="match status" value="1"/>
</dbReference>
<dbReference type="GO" id="GO:0003700">
    <property type="term" value="F:DNA-binding transcription factor activity"/>
    <property type="evidence" value="ECO:0007669"/>
    <property type="project" value="TreeGrafter"/>
</dbReference>
<dbReference type="PROSITE" id="PS51078">
    <property type="entry name" value="ICLR_ED"/>
    <property type="match status" value="1"/>
</dbReference>
<dbReference type="InterPro" id="IPR036388">
    <property type="entry name" value="WH-like_DNA-bd_sf"/>
</dbReference>
<dbReference type="SMART" id="SM00346">
    <property type="entry name" value="HTH_ICLR"/>
    <property type="match status" value="1"/>
</dbReference>
<dbReference type="InterPro" id="IPR036390">
    <property type="entry name" value="WH_DNA-bd_sf"/>
</dbReference>
<evidence type="ECO:0000256" key="6">
    <source>
        <dbReference type="ARBA" id="ARBA00070406"/>
    </source>
</evidence>
<accession>A0A927MUS4</accession>
<dbReference type="Gene3D" id="1.10.10.10">
    <property type="entry name" value="Winged helix-like DNA-binding domain superfamily/Winged helix DNA-binding domain"/>
    <property type="match status" value="1"/>
</dbReference>
<evidence type="ECO:0000256" key="1">
    <source>
        <dbReference type="ARBA" id="ARBA00022798"/>
    </source>
</evidence>
<dbReference type="Pfam" id="PF01614">
    <property type="entry name" value="IclR_C"/>
    <property type="match status" value="1"/>
</dbReference>
<organism evidence="9 10">
    <name type="scientific">Actinopolymorpha pittospori</name>
    <dbReference type="NCBI Taxonomy" id="648752"/>
    <lineage>
        <taxon>Bacteria</taxon>
        <taxon>Bacillati</taxon>
        <taxon>Actinomycetota</taxon>
        <taxon>Actinomycetes</taxon>
        <taxon>Propionibacteriales</taxon>
        <taxon>Actinopolymorphaceae</taxon>
        <taxon>Actinopolymorpha</taxon>
    </lineage>
</organism>
<gene>
    <name evidence="9" type="ORF">HEB94_003545</name>
</gene>
<dbReference type="GO" id="GO:0045892">
    <property type="term" value="P:negative regulation of DNA-templated transcription"/>
    <property type="evidence" value="ECO:0007669"/>
    <property type="project" value="TreeGrafter"/>
</dbReference>
<protein>
    <recommendedName>
        <fullName evidence="6">Glycerol operon regulatory protein</fullName>
    </recommendedName>
</protein>
<evidence type="ECO:0000256" key="2">
    <source>
        <dbReference type="ARBA" id="ARBA00023015"/>
    </source>
</evidence>
<dbReference type="AlphaFoldDB" id="A0A927MUS4"/>
<feature type="domain" description="HTH iclR-type" evidence="7">
    <location>
        <begin position="17"/>
        <end position="78"/>
    </location>
</feature>
<name>A0A927MUS4_9ACTN</name>
<reference evidence="9" key="1">
    <citation type="submission" date="2020-10" db="EMBL/GenBank/DDBJ databases">
        <title>Sequencing the genomes of 1000 actinobacteria strains.</title>
        <authorList>
            <person name="Klenk H.-P."/>
        </authorList>
    </citation>
    <scope>NUCLEOTIDE SEQUENCE</scope>
    <source>
        <strain evidence="9">DSM 45354</strain>
    </source>
</reference>
<dbReference type="SUPFAM" id="SSF46785">
    <property type="entry name" value="Winged helix' DNA-binding domain"/>
    <property type="match status" value="1"/>
</dbReference>
<evidence type="ECO:0000259" key="7">
    <source>
        <dbReference type="PROSITE" id="PS51077"/>
    </source>
</evidence>
<dbReference type="InterPro" id="IPR050707">
    <property type="entry name" value="HTH_MetabolicPath_Reg"/>
</dbReference>
<keyword evidence="4" id="KW-0804">Transcription</keyword>
<dbReference type="Pfam" id="PF09339">
    <property type="entry name" value="HTH_IclR"/>
    <property type="match status" value="1"/>
</dbReference>
<feature type="domain" description="IclR-ED" evidence="8">
    <location>
        <begin position="79"/>
        <end position="258"/>
    </location>
</feature>
<dbReference type="Proteomes" id="UP000638648">
    <property type="component" value="Unassembled WGS sequence"/>
</dbReference>
<comment type="function">
    <text evidence="5">May be an activator protein for the gylABX operon.</text>
</comment>
<dbReference type="SUPFAM" id="SSF55781">
    <property type="entry name" value="GAF domain-like"/>
    <property type="match status" value="1"/>
</dbReference>
<dbReference type="FunFam" id="1.10.10.10:FF:000056">
    <property type="entry name" value="IclR family transcriptional regulator"/>
    <property type="match status" value="1"/>
</dbReference>
<dbReference type="InterPro" id="IPR014757">
    <property type="entry name" value="Tscrpt_reg_IclR_C"/>
</dbReference>
<evidence type="ECO:0000313" key="9">
    <source>
        <dbReference type="EMBL" id="MBE1606697.1"/>
    </source>
</evidence>
<comment type="caution">
    <text evidence="9">The sequence shown here is derived from an EMBL/GenBank/DDBJ whole genome shotgun (WGS) entry which is preliminary data.</text>
</comment>
<dbReference type="PANTHER" id="PTHR30136">
    <property type="entry name" value="HELIX-TURN-HELIX TRANSCRIPTIONAL REGULATOR, ICLR FAMILY"/>
    <property type="match status" value="1"/>
</dbReference>
<dbReference type="EMBL" id="JADBEM010000001">
    <property type="protein sequence ID" value="MBE1606697.1"/>
    <property type="molecule type" value="Genomic_DNA"/>
</dbReference>
<evidence type="ECO:0000256" key="5">
    <source>
        <dbReference type="ARBA" id="ARBA00058938"/>
    </source>
</evidence>
<sequence length="263" mass="28097">MRKNSESDVAAPATGAVQSVERSLELLELMADAGGEVTLSQLASSSGLPAPTIHRLLRTLVAGGYVRQEPSRRYALGPRLIRLGDSASRMLGSWARPRLEELMNALGETANLALLDGDEAVYVAQVPSRHSMRMFTEVGRRVALHCTGVGKALLAQMTNDEASAVLRRTGMRTLTPRTFTDPGALLRELTEIRERGYAVDDGEQEVGVRCVAVTVPGPPTPTAISVSGPAARMTDDLVSDAAPLLQQAAQRLAAELSFPVRNS</sequence>
<keyword evidence="1" id="KW-0319">Glycerol metabolism</keyword>
<dbReference type="Gene3D" id="3.30.450.40">
    <property type="match status" value="1"/>
</dbReference>
<keyword evidence="3" id="KW-0238">DNA-binding</keyword>
<keyword evidence="10" id="KW-1185">Reference proteome</keyword>
<proteinExistence type="predicted"/>
<evidence type="ECO:0000313" key="10">
    <source>
        <dbReference type="Proteomes" id="UP000638648"/>
    </source>
</evidence>
<dbReference type="InterPro" id="IPR029016">
    <property type="entry name" value="GAF-like_dom_sf"/>
</dbReference>
<dbReference type="GO" id="GO:0003677">
    <property type="term" value="F:DNA binding"/>
    <property type="evidence" value="ECO:0007669"/>
    <property type="project" value="UniProtKB-KW"/>
</dbReference>
<evidence type="ECO:0000256" key="3">
    <source>
        <dbReference type="ARBA" id="ARBA00023125"/>
    </source>
</evidence>
<evidence type="ECO:0000256" key="4">
    <source>
        <dbReference type="ARBA" id="ARBA00023163"/>
    </source>
</evidence>
<keyword evidence="2" id="KW-0805">Transcription regulation</keyword>